<organism evidence="2 3">
    <name type="scientific">Cyclospora cayetanensis</name>
    <dbReference type="NCBI Taxonomy" id="88456"/>
    <lineage>
        <taxon>Eukaryota</taxon>
        <taxon>Sar</taxon>
        <taxon>Alveolata</taxon>
        <taxon>Apicomplexa</taxon>
        <taxon>Conoidasida</taxon>
        <taxon>Coccidia</taxon>
        <taxon>Eucoccidiorida</taxon>
        <taxon>Eimeriorina</taxon>
        <taxon>Eimeriidae</taxon>
        <taxon>Cyclospora</taxon>
    </lineage>
</organism>
<reference evidence="2 3" key="1">
    <citation type="journal article" date="2016" name="BMC Genomics">
        <title>Comparative genomics reveals Cyclospora cayetanensis possesses coccidia-like metabolism and invasion components but unique surface antigens.</title>
        <authorList>
            <person name="Liu S."/>
            <person name="Wang L."/>
            <person name="Zheng H."/>
            <person name="Xu Z."/>
            <person name="Roellig D.M."/>
            <person name="Li N."/>
            <person name="Frace M.A."/>
            <person name="Tang K."/>
            <person name="Arrowood M.J."/>
            <person name="Moss D.M."/>
            <person name="Zhang L."/>
            <person name="Feng Y."/>
            <person name="Xiao L."/>
        </authorList>
    </citation>
    <scope>NUCLEOTIDE SEQUENCE [LARGE SCALE GENOMIC DNA]</scope>
    <source>
        <strain evidence="2 3">CHN_HEN01</strain>
    </source>
</reference>
<dbReference type="VEuPathDB" id="ToxoDB:cyc_07186"/>
<accession>A0A1D3D719</accession>
<feature type="region of interest" description="Disordered" evidence="1">
    <location>
        <begin position="1"/>
        <end position="24"/>
    </location>
</feature>
<feature type="compositionally biased region" description="Basic and acidic residues" evidence="1">
    <location>
        <begin position="13"/>
        <end position="24"/>
    </location>
</feature>
<dbReference type="Proteomes" id="UP000095192">
    <property type="component" value="Unassembled WGS sequence"/>
</dbReference>
<keyword evidence="3" id="KW-1185">Reference proteome</keyword>
<protein>
    <submittedName>
        <fullName evidence="2">Uncharacterized protein</fullName>
    </submittedName>
</protein>
<evidence type="ECO:0000313" key="3">
    <source>
        <dbReference type="Proteomes" id="UP000095192"/>
    </source>
</evidence>
<proteinExistence type="predicted"/>
<gene>
    <name evidence="2" type="ORF">cyc_07186</name>
</gene>
<evidence type="ECO:0000256" key="1">
    <source>
        <dbReference type="SAM" id="MobiDB-lite"/>
    </source>
</evidence>
<dbReference type="InParanoid" id="A0A1D3D719"/>
<name>A0A1D3D719_9EIME</name>
<dbReference type="EMBL" id="JROU02000450">
    <property type="protein sequence ID" value="OEH79251.1"/>
    <property type="molecule type" value="Genomic_DNA"/>
</dbReference>
<dbReference type="AlphaFoldDB" id="A0A1D3D719"/>
<evidence type="ECO:0000313" key="2">
    <source>
        <dbReference type="EMBL" id="OEH79251.1"/>
    </source>
</evidence>
<sequence length="79" mass="8773">MQRHSLLPNQGDEGGRSRGKKGEELVLRRADMPYKLPACAAGSRCRTLAVWQRSRHLEAVLSSGRGLADNRAKKNCAER</sequence>
<comment type="caution">
    <text evidence="2">The sequence shown here is derived from an EMBL/GenBank/DDBJ whole genome shotgun (WGS) entry which is preliminary data.</text>
</comment>